<dbReference type="Proteomes" id="UP000199114">
    <property type="component" value="Unassembled WGS sequence"/>
</dbReference>
<dbReference type="RefSeq" id="WP_090616109.1">
    <property type="nucleotide sequence ID" value="NZ_FOFD01000002.1"/>
</dbReference>
<evidence type="ECO:0000256" key="1">
    <source>
        <dbReference type="SAM" id="Phobius"/>
    </source>
</evidence>
<evidence type="ECO:0000313" key="3">
    <source>
        <dbReference type="Proteomes" id="UP000199114"/>
    </source>
</evidence>
<name>A0A1H9FMP1_9EURY</name>
<evidence type="ECO:0000313" key="2">
    <source>
        <dbReference type="EMBL" id="SEQ39260.1"/>
    </source>
</evidence>
<keyword evidence="1" id="KW-0812">Transmembrane</keyword>
<keyword evidence="1" id="KW-0472">Membrane</keyword>
<sequence length="73" mass="7682">MDERTIAGLFATLVIVALAVLGVFGFSNGYLIDSPDSGFLAPTIGVLVVTVLVVGGLTALGAGSRRWRENPYW</sequence>
<organism evidence="2 3">
    <name type="scientific">Natrinema salaciae</name>
    <dbReference type="NCBI Taxonomy" id="1186196"/>
    <lineage>
        <taxon>Archaea</taxon>
        <taxon>Methanobacteriati</taxon>
        <taxon>Methanobacteriota</taxon>
        <taxon>Stenosarchaea group</taxon>
        <taxon>Halobacteria</taxon>
        <taxon>Halobacteriales</taxon>
        <taxon>Natrialbaceae</taxon>
        <taxon>Natrinema</taxon>
    </lineage>
</organism>
<gene>
    <name evidence="2" type="ORF">SAMN04489841_1627</name>
</gene>
<keyword evidence="3" id="KW-1185">Reference proteome</keyword>
<dbReference type="OrthoDB" id="177994at2157"/>
<keyword evidence="1" id="KW-1133">Transmembrane helix</keyword>
<feature type="transmembrane region" description="Helical" evidence="1">
    <location>
        <begin position="7"/>
        <end position="27"/>
    </location>
</feature>
<feature type="transmembrane region" description="Helical" evidence="1">
    <location>
        <begin position="39"/>
        <end position="60"/>
    </location>
</feature>
<reference evidence="3" key="1">
    <citation type="submission" date="2016-10" db="EMBL/GenBank/DDBJ databases">
        <authorList>
            <person name="Varghese N."/>
            <person name="Submissions S."/>
        </authorList>
    </citation>
    <scope>NUCLEOTIDE SEQUENCE [LARGE SCALE GENOMIC DNA]</scope>
    <source>
        <strain evidence="3">DSM 25055</strain>
    </source>
</reference>
<dbReference type="EMBL" id="FOFD01000002">
    <property type="protein sequence ID" value="SEQ39260.1"/>
    <property type="molecule type" value="Genomic_DNA"/>
</dbReference>
<dbReference type="AlphaFoldDB" id="A0A1H9FMP1"/>
<accession>A0A1H9FMP1</accession>
<proteinExistence type="predicted"/>
<protein>
    <submittedName>
        <fullName evidence="2">Uncharacterized protein</fullName>
    </submittedName>
</protein>